<dbReference type="PRINTS" id="PR00081">
    <property type="entry name" value="GDHRDH"/>
</dbReference>
<dbReference type="Proteomes" id="UP001527202">
    <property type="component" value="Unassembled WGS sequence"/>
</dbReference>
<dbReference type="InterPro" id="IPR036291">
    <property type="entry name" value="NAD(P)-bd_dom_sf"/>
</dbReference>
<dbReference type="KEGG" id="pchi:PC41400_15995"/>
<organism evidence="4 5">
    <name type="scientific">Paenibacillus chitinolyticus</name>
    <dbReference type="NCBI Taxonomy" id="79263"/>
    <lineage>
        <taxon>Bacteria</taxon>
        <taxon>Bacillati</taxon>
        <taxon>Bacillota</taxon>
        <taxon>Bacilli</taxon>
        <taxon>Bacillales</taxon>
        <taxon>Paenibacillaceae</taxon>
        <taxon>Paenibacillus</taxon>
    </lineage>
</organism>
<dbReference type="Pfam" id="PF13561">
    <property type="entry name" value="adh_short_C2"/>
    <property type="match status" value="1"/>
</dbReference>
<evidence type="ECO:0000313" key="4">
    <source>
        <dbReference type="EMBL" id="QAV19099.1"/>
    </source>
</evidence>
<comment type="similarity">
    <text evidence="1">Belongs to the short-chain dehydrogenases/reductases (SDR) family.</text>
</comment>
<reference evidence="3 6" key="2">
    <citation type="submission" date="2022-05" db="EMBL/GenBank/DDBJ databases">
        <title>Genome Sequencing of Bee-Associated Microbes.</title>
        <authorList>
            <person name="Dunlap C."/>
        </authorList>
    </citation>
    <scope>NUCLEOTIDE SEQUENCE [LARGE SCALE GENOMIC DNA]</scope>
    <source>
        <strain evidence="3 6">NRRL B-23120</strain>
    </source>
</reference>
<name>A0A410WXC9_9BACL</name>
<reference evidence="4 5" key="1">
    <citation type="submission" date="2018-01" db="EMBL/GenBank/DDBJ databases">
        <title>The whole genome sequencing and assembly of Paenibacillus chitinolyticus KCCM 41400 strain.</title>
        <authorList>
            <person name="Kim J.-Y."/>
            <person name="Park M.-K."/>
            <person name="Lee Y.-J."/>
            <person name="Yi H."/>
            <person name="Bahn Y.-S."/>
            <person name="Kim J.F."/>
            <person name="Lee D.-W."/>
        </authorList>
    </citation>
    <scope>NUCLEOTIDE SEQUENCE [LARGE SCALE GENOMIC DNA]</scope>
    <source>
        <strain evidence="4 5">KCCM 41400</strain>
    </source>
</reference>
<keyword evidence="2" id="KW-0560">Oxidoreductase</keyword>
<dbReference type="SUPFAM" id="SSF51735">
    <property type="entry name" value="NAD(P)-binding Rossmann-fold domains"/>
    <property type="match status" value="1"/>
</dbReference>
<evidence type="ECO:0000313" key="5">
    <source>
        <dbReference type="Proteomes" id="UP000288943"/>
    </source>
</evidence>
<dbReference type="Proteomes" id="UP000288943">
    <property type="component" value="Chromosome"/>
</dbReference>
<evidence type="ECO:0000313" key="6">
    <source>
        <dbReference type="Proteomes" id="UP001527202"/>
    </source>
</evidence>
<evidence type="ECO:0000256" key="2">
    <source>
        <dbReference type="ARBA" id="ARBA00023002"/>
    </source>
</evidence>
<dbReference type="GO" id="GO:0008206">
    <property type="term" value="P:bile acid metabolic process"/>
    <property type="evidence" value="ECO:0007669"/>
    <property type="project" value="UniProtKB-ARBA"/>
</dbReference>
<sequence>MKGKVAIITGSSRGIGAAAAKLLAGRGAKVIVNYASNASAAENVVASIRENGGEAAALQADARNAEQMNGLVSETASRFGTVDILVHNAGMNFVQKSFEDMSWEEFIQKTNDELQAAFVSTKAVLPFMKKQKYGKLVYVSSALGNHAAPLFISHGTSKGALNSFVRYIAQEFGGAGITANIVSPGMVDTDATASIPEAFKQQQATRLPLGRIGQPADIARAIAFYASEDSSYLTGTYLPVSGGGEM</sequence>
<gene>
    <name evidence="3" type="ORF">M5X16_21245</name>
    <name evidence="4" type="ORF">PC41400_15995</name>
</gene>
<evidence type="ECO:0000313" key="3">
    <source>
        <dbReference type="EMBL" id="MCY9598277.1"/>
    </source>
</evidence>
<accession>A0A410WXC9</accession>
<dbReference type="PANTHER" id="PTHR42879">
    <property type="entry name" value="3-OXOACYL-(ACYL-CARRIER-PROTEIN) REDUCTASE"/>
    <property type="match status" value="1"/>
</dbReference>
<dbReference type="EMBL" id="CP026520">
    <property type="protein sequence ID" value="QAV19099.1"/>
    <property type="molecule type" value="Genomic_DNA"/>
</dbReference>
<dbReference type="InterPro" id="IPR002347">
    <property type="entry name" value="SDR_fam"/>
</dbReference>
<dbReference type="PRINTS" id="PR00080">
    <property type="entry name" value="SDRFAMILY"/>
</dbReference>
<dbReference type="GO" id="GO:0016491">
    <property type="term" value="F:oxidoreductase activity"/>
    <property type="evidence" value="ECO:0007669"/>
    <property type="project" value="UniProtKB-KW"/>
</dbReference>
<proteinExistence type="inferred from homology"/>
<dbReference type="GeneID" id="95376312"/>
<dbReference type="PANTHER" id="PTHR42879:SF2">
    <property type="entry name" value="3-OXOACYL-[ACYL-CARRIER-PROTEIN] REDUCTASE FABG"/>
    <property type="match status" value="1"/>
</dbReference>
<dbReference type="OrthoDB" id="9803333at2"/>
<dbReference type="Gene3D" id="3.40.50.720">
    <property type="entry name" value="NAD(P)-binding Rossmann-like Domain"/>
    <property type="match status" value="1"/>
</dbReference>
<keyword evidence="6" id="KW-1185">Reference proteome</keyword>
<evidence type="ECO:0000256" key="1">
    <source>
        <dbReference type="ARBA" id="ARBA00006484"/>
    </source>
</evidence>
<dbReference type="AlphaFoldDB" id="A0A410WXC9"/>
<dbReference type="FunFam" id="3.40.50.720:FF:000084">
    <property type="entry name" value="Short-chain dehydrogenase reductase"/>
    <property type="match status" value="1"/>
</dbReference>
<dbReference type="EMBL" id="JAMDMJ010000029">
    <property type="protein sequence ID" value="MCY9598277.1"/>
    <property type="molecule type" value="Genomic_DNA"/>
</dbReference>
<protein>
    <submittedName>
        <fullName evidence="4">KR domain-containing protein</fullName>
    </submittedName>
    <submittedName>
        <fullName evidence="3">SDR family oxidoreductase</fullName>
    </submittedName>
</protein>
<dbReference type="RefSeq" id="WP_042225860.1">
    <property type="nucleotide sequence ID" value="NZ_CP026520.1"/>
</dbReference>
<dbReference type="InterPro" id="IPR050259">
    <property type="entry name" value="SDR"/>
</dbReference>